<dbReference type="InterPro" id="IPR000253">
    <property type="entry name" value="FHA_dom"/>
</dbReference>
<dbReference type="GeneID" id="31019186"/>
<keyword evidence="4" id="KW-1185">Reference proteome</keyword>
<gene>
    <name evidence="3" type="ORF">BKCO1_7500011</name>
</gene>
<evidence type="ECO:0000259" key="2">
    <source>
        <dbReference type="PROSITE" id="PS50006"/>
    </source>
</evidence>
<evidence type="ECO:0000256" key="1">
    <source>
        <dbReference type="SAM" id="MobiDB-lite"/>
    </source>
</evidence>
<evidence type="ECO:0000313" key="3">
    <source>
        <dbReference type="EMBL" id="OJD29672.1"/>
    </source>
</evidence>
<dbReference type="SUPFAM" id="SSF49879">
    <property type="entry name" value="SMAD/FHA domain"/>
    <property type="match status" value="1"/>
</dbReference>
<feature type="compositionally biased region" description="Basic and acidic residues" evidence="1">
    <location>
        <begin position="210"/>
        <end position="224"/>
    </location>
</feature>
<dbReference type="EMBL" id="MNUE01000075">
    <property type="protein sequence ID" value="OJD29672.1"/>
    <property type="molecule type" value="Genomic_DNA"/>
</dbReference>
<organism evidence="3 4">
    <name type="scientific">Diplodia corticola</name>
    <dbReference type="NCBI Taxonomy" id="236234"/>
    <lineage>
        <taxon>Eukaryota</taxon>
        <taxon>Fungi</taxon>
        <taxon>Dikarya</taxon>
        <taxon>Ascomycota</taxon>
        <taxon>Pezizomycotina</taxon>
        <taxon>Dothideomycetes</taxon>
        <taxon>Dothideomycetes incertae sedis</taxon>
        <taxon>Botryosphaeriales</taxon>
        <taxon>Botryosphaeriaceae</taxon>
        <taxon>Diplodia</taxon>
    </lineage>
</organism>
<dbReference type="Pfam" id="PF00498">
    <property type="entry name" value="FHA"/>
    <property type="match status" value="1"/>
</dbReference>
<dbReference type="PROSITE" id="PS50006">
    <property type="entry name" value="FHA_DOMAIN"/>
    <property type="match status" value="1"/>
</dbReference>
<dbReference type="Gene3D" id="2.60.200.20">
    <property type="match status" value="1"/>
</dbReference>
<name>A0A1J9QMF9_9PEZI</name>
<feature type="domain" description="FHA" evidence="2">
    <location>
        <begin position="79"/>
        <end position="148"/>
    </location>
</feature>
<dbReference type="AlphaFoldDB" id="A0A1J9QMF9"/>
<dbReference type="Proteomes" id="UP000183809">
    <property type="component" value="Unassembled WGS sequence"/>
</dbReference>
<evidence type="ECO:0000313" key="4">
    <source>
        <dbReference type="Proteomes" id="UP000183809"/>
    </source>
</evidence>
<feature type="region of interest" description="Disordered" evidence="1">
    <location>
        <begin position="210"/>
        <end position="241"/>
    </location>
</feature>
<sequence>MSSPTQQVSSPTQQASSPTQQASSPTQQEATPVTSATPLTRVRLNCQTPNDGMPEVDAYDREFTHVSPREFLLAPGAIVPFGSLDPVEIEQGLRPAKDNLYTYNPILDSCHAELTTGKYRSHPLSAPQSIFLRDLGSSTGTYVNHMRPGKGKNEYKLLKPYKSMEVESGALIQFGRDPYIVRMNGQQIVCRPPSWTLIVEPYDPEFDKKLKESMDKKVREREEASQSSSALPSSVGGGSTR</sequence>
<feature type="compositionally biased region" description="Low complexity" evidence="1">
    <location>
        <begin position="1"/>
        <end position="28"/>
    </location>
</feature>
<protein>
    <recommendedName>
        <fullName evidence="2">FHA domain-containing protein</fullName>
    </recommendedName>
</protein>
<dbReference type="OrthoDB" id="4096268at2759"/>
<feature type="region of interest" description="Disordered" evidence="1">
    <location>
        <begin position="1"/>
        <end position="51"/>
    </location>
</feature>
<feature type="compositionally biased region" description="Low complexity" evidence="1">
    <location>
        <begin position="225"/>
        <end position="234"/>
    </location>
</feature>
<reference evidence="3 4" key="1">
    <citation type="submission" date="2016-10" db="EMBL/GenBank/DDBJ databases">
        <title>Proteomics and genomics reveal pathogen-plant mechanisms compatible with a hemibiotrophic lifestyle of Diplodia corticola.</title>
        <authorList>
            <person name="Fernandes I."/>
            <person name="De Jonge R."/>
            <person name="Van De Peer Y."/>
            <person name="Devreese B."/>
            <person name="Alves A."/>
            <person name="Esteves A.C."/>
        </authorList>
    </citation>
    <scope>NUCLEOTIDE SEQUENCE [LARGE SCALE GENOMIC DNA]</scope>
    <source>
        <strain evidence="3 4">CBS 112549</strain>
    </source>
</reference>
<dbReference type="RefSeq" id="XP_020125932.1">
    <property type="nucleotide sequence ID" value="XM_020278924.1"/>
</dbReference>
<accession>A0A1J9QMF9</accession>
<dbReference type="InterPro" id="IPR008984">
    <property type="entry name" value="SMAD_FHA_dom_sf"/>
</dbReference>
<feature type="compositionally biased region" description="Polar residues" evidence="1">
    <location>
        <begin position="29"/>
        <end position="38"/>
    </location>
</feature>
<comment type="caution">
    <text evidence="3">The sequence shown here is derived from an EMBL/GenBank/DDBJ whole genome shotgun (WGS) entry which is preliminary data.</text>
</comment>
<proteinExistence type="predicted"/>